<feature type="region of interest" description="Disordered" evidence="1">
    <location>
        <begin position="382"/>
        <end position="429"/>
    </location>
</feature>
<feature type="region of interest" description="Disordered" evidence="1">
    <location>
        <begin position="200"/>
        <end position="225"/>
    </location>
</feature>
<comment type="caution">
    <text evidence="2">The sequence shown here is derived from an EMBL/GenBank/DDBJ whole genome shotgun (WGS) entry which is preliminary data.</text>
</comment>
<feature type="compositionally biased region" description="Basic and acidic residues" evidence="1">
    <location>
        <begin position="335"/>
        <end position="354"/>
    </location>
</feature>
<dbReference type="AlphaFoldDB" id="X8C9K1"/>
<proteinExistence type="predicted"/>
<evidence type="ECO:0000313" key="2">
    <source>
        <dbReference type="EMBL" id="EUA53027.1"/>
    </source>
</evidence>
<feature type="compositionally biased region" description="Gly residues" evidence="1">
    <location>
        <begin position="289"/>
        <end position="302"/>
    </location>
</feature>
<feature type="region of interest" description="Disordered" evidence="1">
    <location>
        <begin position="1"/>
        <end position="184"/>
    </location>
</feature>
<evidence type="ECO:0000313" key="3">
    <source>
        <dbReference type="Proteomes" id="UP000020825"/>
    </source>
</evidence>
<reference evidence="2 3" key="1">
    <citation type="submission" date="2013-12" db="EMBL/GenBank/DDBJ databases">
        <authorList>
            <person name="Zelazny A."/>
            <person name="Olivier K."/>
            <person name="Holland S."/>
            <person name="Lenaerts A."/>
            <person name="Ordway D."/>
            <person name="DeGroote M.A."/>
            <person name="Parker T."/>
            <person name="Sizemore C."/>
            <person name="Tallon L.J."/>
            <person name="Sadzewicz L.K."/>
            <person name="Sengamalay N."/>
            <person name="Fraser C.M."/>
            <person name="Hine E."/>
            <person name="Shefchek K.A."/>
            <person name="Das S.P."/>
            <person name="Tettelin H."/>
        </authorList>
    </citation>
    <scope>NUCLEOTIDE SEQUENCE [LARGE SCALE GENOMIC DNA]</scope>
    <source>
        <strain evidence="2 3">1956</strain>
    </source>
</reference>
<feature type="compositionally biased region" description="Low complexity" evidence="1">
    <location>
        <begin position="7"/>
        <end position="16"/>
    </location>
</feature>
<name>X8C9K1_MYCIT</name>
<accession>X8C9K1</accession>
<feature type="compositionally biased region" description="Basic and acidic residues" evidence="1">
    <location>
        <begin position="140"/>
        <end position="154"/>
    </location>
</feature>
<gene>
    <name evidence="2" type="ORF">I550_4659</name>
</gene>
<feature type="compositionally biased region" description="Basic residues" evidence="1">
    <location>
        <begin position="216"/>
        <end position="225"/>
    </location>
</feature>
<evidence type="ECO:0000256" key="1">
    <source>
        <dbReference type="SAM" id="MobiDB-lite"/>
    </source>
</evidence>
<feature type="region of interest" description="Disordered" evidence="1">
    <location>
        <begin position="281"/>
        <end position="362"/>
    </location>
</feature>
<protein>
    <submittedName>
        <fullName evidence="2">Uncharacterized protein</fullName>
    </submittedName>
</protein>
<sequence>MREAEVGASPGPGRRPSSPPRARGRKPRPRPPPPAAGPRQQRADHAGQHVAGAGGGRPRLPGRAEVDRTARIGDDRDVPLEQHRGAERVGQLAARAHPVITGGVTRQTGEFTRVRGQHRRRAAFGDQFGMGRQDGQPVGVHDHRQVGVEREPQRRGPGVVGAQPRPDDQGLHPPGRRGGGRGDHLGPLGEHLAVRAAGVADHPGGRRDGGAGTQHGRTRVRRRAGHHAGDTLGVLVVVGSRHRPACRHVGGLEAQHVRGGQVQADVDQPHPPALAERVHGFEPAEGDGQDGAHGGAAGGPGGRVDATGDVDGNHRDPRVIDRGEHLGRGGPQRSRAGDAHDTVDDEIGCGRDAFDDPAAGPAERRQPLAVGALGLSRIASAAAPRRRTKVAAHSASPPLSPEPTTAHTRRPLTPPVRAANSPMISAASP</sequence>
<feature type="compositionally biased region" description="Basic and acidic residues" evidence="1">
    <location>
        <begin position="311"/>
        <end position="327"/>
    </location>
</feature>
<feature type="compositionally biased region" description="Basic and acidic residues" evidence="1">
    <location>
        <begin position="62"/>
        <end position="87"/>
    </location>
</feature>
<organism evidence="2 3">
    <name type="scientific">Mycobacterium intracellulare 1956</name>
    <dbReference type="NCBI Taxonomy" id="1299331"/>
    <lineage>
        <taxon>Bacteria</taxon>
        <taxon>Bacillati</taxon>
        <taxon>Actinomycetota</taxon>
        <taxon>Actinomycetes</taxon>
        <taxon>Mycobacteriales</taxon>
        <taxon>Mycobacteriaceae</taxon>
        <taxon>Mycobacterium</taxon>
        <taxon>Mycobacterium avium complex (MAC)</taxon>
    </lineage>
</organism>
<dbReference type="EMBL" id="JAOG01000003">
    <property type="protein sequence ID" value="EUA53027.1"/>
    <property type="molecule type" value="Genomic_DNA"/>
</dbReference>
<dbReference type="Proteomes" id="UP000020825">
    <property type="component" value="Unassembled WGS sequence"/>
</dbReference>